<dbReference type="Gene3D" id="3.30.565.10">
    <property type="entry name" value="Histidine kinase-like ATPase, C-terminal domain"/>
    <property type="match status" value="1"/>
</dbReference>
<evidence type="ECO:0000256" key="8">
    <source>
        <dbReference type="SAM" id="Coils"/>
    </source>
</evidence>
<accession>A0A2P8HJ17</accession>
<keyword evidence="9" id="KW-0472">Membrane</keyword>
<keyword evidence="6" id="KW-0902">Two-component regulatory system</keyword>
<protein>
    <recommendedName>
        <fullName evidence="2">histidine kinase</fullName>
        <ecNumber evidence="2">2.7.13.3</ecNumber>
    </recommendedName>
</protein>
<dbReference type="InterPro" id="IPR003594">
    <property type="entry name" value="HATPase_dom"/>
</dbReference>
<feature type="modified residue" description="4-aspartylphosphate" evidence="7">
    <location>
        <position position="1070"/>
    </location>
</feature>
<evidence type="ECO:0000256" key="6">
    <source>
        <dbReference type="ARBA" id="ARBA00023012"/>
    </source>
</evidence>
<dbReference type="SUPFAM" id="SSF55781">
    <property type="entry name" value="GAF domain-like"/>
    <property type="match status" value="1"/>
</dbReference>
<dbReference type="InterPro" id="IPR029016">
    <property type="entry name" value="GAF-like_dom_sf"/>
</dbReference>
<keyword evidence="9" id="KW-0812">Transmembrane</keyword>
<dbReference type="Pfam" id="PF13185">
    <property type="entry name" value="GAF_2"/>
    <property type="match status" value="1"/>
</dbReference>
<dbReference type="GO" id="GO:0000155">
    <property type="term" value="F:phosphorelay sensor kinase activity"/>
    <property type="evidence" value="ECO:0007669"/>
    <property type="project" value="InterPro"/>
</dbReference>
<dbReference type="InterPro" id="IPR011006">
    <property type="entry name" value="CheY-like_superfamily"/>
</dbReference>
<dbReference type="InterPro" id="IPR003018">
    <property type="entry name" value="GAF"/>
</dbReference>
<dbReference type="InterPro" id="IPR003661">
    <property type="entry name" value="HisK_dim/P_dom"/>
</dbReference>
<evidence type="ECO:0000256" key="4">
    <source>
        <dbReference type="ARBA" id="ARBA00022679"/>
    </source>
</evidence>
<evidence type="ECO:0000256" key="2">
    <source>
        <dbReference type="ARBA" id="ARBA00012438"/>
    </source>
</evidence>
<reference evidence="12 13" key="1">
    <citation type="submission" date="2018-03" db="EMBL/GenBank/DDBJ databases">
        <title>Genomic Encyclopedia of Archaeal and Bacterial Type Strains, Phase II (KMG-II): from individual species to whole genera.</title>
        <authorList>
            <person name="Goeker M."/>
        </authorList>
    </citation>
    <scope>NUCLEOTIDE SEQUENCE [LARGE SCALE GENOMIC DNA]</scope>
    <source>
        <strain evidence="12 13">DSM 24859</strain>
    </source>
</reference>
<dbReference type="SUPFAM" id="SSF52172">
    <property type="entry name" value="CheY-like"/>
    <property type="match status" value="2"/>
</dbReference>
<dbReference type="PANTHER" id="PTHR45339">
    <property type="entry name" value="HYBRID SIGNAL TRANSDUCTION HISTIDINE KINASE J"/>
    <property type="match status" value="1"/>
</dbReference>
<evidence type="ECO:0000259" key="11">
    <source>
        <dbReference type="PROSITE" id="PS50110"/>
    </source>
</evidence>
<evidence type="ECO:0000256" key="3">
    <source>
        <dbReference type="ARBA" id="ARBA00022553"/>
    </source>
</evidence>
<feature type="transmembrane region" description="Helical" evidence="9">
    <location>
        <begin position="188"/>
        <end position="207"/>
    </location>
</feature>
<dbReference type="Gene3D" id="3.40.50.2300">
    <property type="match status" value="2"/>
</dbReference>
<keyword evidence="4" id="KW-0808">Transferase</keyword>
<keyword evidence="5 12" id="KW-0418">Kinase</keyword>
<dbReference type="PROSITE" id="PS50110">
    <property type="entry name" value="RESPONSE_REGULATORY"/>
    <property type="match status" value="2"/>
</dbReference>
<feature type="domain" description="Response regulatory" evidence="11">
    <location>
        <begin position="748"/>
        <end position="860"/>
    </location>
</feature>
<keyword evidence="3 7" id="KW-0597">Phosphoprotein</keyword>
<sequence length="1138" mass="126199">MLLRVKISLVNRLYLGFTVVVLLVLLGGFLTWRTFTTQTNEAGWVQHTYRVLNYSERVQRLLFDMEAARRGFRSTFDKRFLKPYELALPKVAPAVNDLHEMVVDNPKQYKNVDSLEDAINELLSFWNVLDHTIFHQKFSQNVEITVTEAGLMDKVRKEIAILNEEERRLLAIRENEKAASFTRAVRTLLVNNLFILLVGFILMRITYTEFKRRQRTQKALNNKLGEVVELNLAANDRNWLLTGMNEMNDSLQETHNRKELTSRYLHTLTAFGGFAAGACYYYEEEAAIFRLCTTVAMPANVPATFAKTEGIIGDAASGKKIKVINNLPAGYLQISSASGSAAPGTIVLIPLWIENELLGVIELATFQKVTDLQLSLLEALAKDISVAVNAANAREKVMVLLQQVQEQKEILVSQQEELRESNEELSRQSEVLQASEEELRVQEEELRQVNAEMTEKNKALEAAREDLSVKASELEISNRYKSEFLANMSHELRTPLNSVLILAKMLQENKDKNLLPRQIEYAGIIHKSGSDLLHLINDVLDLSRIEAGKVELNIGEVPVSGIMTDISDLFDVVAAEKEVQFIKQVAPEVPATVKTDKLRLEQVLRNLLSNAFKFTPPGGVVTLSCYMGSGNALHISVTDTGPGIPEDKQQLIFNAFHQGDGSTNRKYGGTGLGLSISRELMVLLRGEIRLDGSSPAGSTFTMVIPVDALPLPVAERKIPDPETMATTLIQPAITPDDDRENISKNDKLILIIEDDIYFADILRDFARNKGFKTIVAHNGQDGLFYARKYLPVAIVLDMNLPVIDGSSILKILKSSETLNNILVHVVTAADLPGITVGNVHGYTQKPLELSDLEAVFANISFHIQSRLKQVLLVSGGPLGTDPYLKTKSDERNLETQYDIATGVPEAHALLATKKYDAVIIETGADLAAGQAALTALSTIPEAGNTPVIVYMDQDITAAEEQQLKKYAAAIIRNSSFATDRLMDELELFLYKIKKTTTAHPVVKAATNDNDIAAGILSGKRVLLADDDMRNVFSISALLEEQGMEVLTAADGKEALEVLRLHPQVDLVLMDIMMPEMNGYEAIKHIRADTQFQQLPVIALTAKAMAGDRQQCIDAGASDYIAKPVDSIKLLSLLRVWLS</sequence>
<evidence type="ECO:0000313" key="13">
    <source>
        <dbReference type="Proteomes" id="UP000240971"/>
    </source>
</evidence>
<dbReference type="Gene3D" id="3.30.450.40">
    <property type="match status" value="1"/>
</dbReference>
<evidence type="ECO:0000313" key="12">
    <source>
        <dbReference type="EMBL" id="PSL46207.1"/>
    </source>
</evidence>
<dbReference type="CDD" id="cd17546">
    <property type="entry name" value="REC_hyHK_CKI1_RcsC-like"/>
    <property type="match status" value="1"/>
</dbReference>
<feature type="domain" description="Response regulatory" evidence="11">
    <location>
        <begin position="1020"/>
        <end position="1137"/>
    </location>
</feature>
<organism evidence="12 13">
    <name type="scientific">Chitinophaga niastensis</name>
    <dbReference type="NCBI Taxonomy" id="536980"/>
    <lineage>
        <taxon>Bacteria</taxon>
        <taxon>Pseudomonadati</taxon>
        <taxon>Bacteroidota</taxon>
        <taxon>Chitinophagia</taxon>
        <taxon>Chitinophagales</taxon>
        <taxon>Chitinophagaceae</taxon>
        <taxon>Chitinophaga</taxon>
    </lineage>
</organism>
<dbReference type="SMART" id="SM00448">
    <property type="entry name" value="REC"/>
    <property type="match status" value="2"/>
</dbReference>
<dbReference type="CDD" id="cd19410">
    <property type="entry name" value="HK9-like_sensor"/>
    <property type="match status" value="1"/>
</dbReference>
<dbReference type="Pfam" id="PF05227">
    <property type="entry name" value="CHASE3"/>
    <property type="match status" value="1"/>
</dbReference>
<evidence type="ECO:0000256" key="5">
    <source>
        <dbReference type="ARBA" id="ARBA00022777"/>
    </source>
</evidence>
<evidence type="ECO:0000256" key="7">
    <source>
        <dbReference type="PROSITE-ProRule" id="PRU00169"/>
    </source>
</evidence>
<evidence type="ECO:0000256" key="9">
    <source>
        <dbReference type="SAM" id="Phobius"/>
    </source>
</evidence>
<dbReference type="InterPro" id="IPR036097">
    <property type="entry name" value="HisK_dim/P_sf"/>
</dbReference>
<dbReference type="SMART" id="SM00388">
    <property type="entry name" value="HisKA"/>
    <property type="match status" value="1"/>
</dbReference>
<evidence type="ECO:0000259" key="10">
    <source>
        <dbReference type="PROSITE" id="PS50109"/>
    </source>
</evidence>
<dbReference type="InterPro" id="IPR007891">
    <property type="entry name" value="CHASE3"/>
</dbReference>
<dbReference type="FunFam" id="3.30.565.10:FF:000010">
    <property type="entry name" value="Sensor histidine kinase RcsC"/>
    <property type="match status" value="1"/>
</dbReference>
<feature type="transmembrane region" description="Helical" evidence="9">
    <location>
        <begin position="12"/>
        <end position="32"/>
    </location>
</feature>
<dbReference type="EMBL" id="PYAW01000003">
    <property type="protein sequence ID" value="PSL46207.1"/>
    <property type="molecule type" value="Genomic_DNA"/>
</dbReference>
<dbReference type="SUPFAM" id="SSF55874">
    <property type="entry name" value="ATPase domain of HSP90 chaperone/DNA topoisomerase II/histidine kinase"/>
    <property type="match status" value="1"/>
</dbReference>
<dbReference type="CDD" id="cd00082">
    <property type="entry name" value="HisKA"/>
    <property type="match status" value="1"/>
</dbReference>
<proteinExistence type="predicted"/>
<dbReference type="Pfam" id="PF00512">
    <property type="entry name" value="HisKA"/>
    <property type="match status" value="1"/>
</dbReference>
<dbReference type="InterPro" id="IPR004358">
    <property type="entry name" value="Sig_transdc_His_kin-like_C"/>
</dbReference>
<dbReference type="SUPFAM" id="SSF47384">
    <property type="entry name" value="Homodimeric domain of signal transducing histidine kinase"/>
    <property type="match status" value="1"/>
</dbReference>
<keyword evidence="9" id="KW-1133">Transmembrane helix</keyword>
<dbReference type="Proteomes" id="UP000240971">
    <property type="component" value="Unassembled WGS sequence"/>
</dbReference>
<dbReference type="InterPro" id="IPR036890">
    <property type="entry name" value="HATPase_C_sf"/>
</dbReference>
<dbReference type="SMART" id="SM00387">
    <property type="entry name" value="HATPase_c"/>
    <property type="match status" value="1"/>
</dbReference>
<feature type="coiled-coil region" evidence="8">
    <location>
        <begin position="390"/>
        <end position="477"/>
    </location>
</feature>
<dbReference type="Gene3D" id="1.10.287.130">
    <property type="match status" value="1"/>
</dbReference>
<dbReference type="PROSITE" id="PS50109">
    <property type="entry name" value="HIS_KIN"/>
    <property type="match status" value="1"/>
</dbReference>
<gene>
    <name evidence="12" type="ORF">CLV51_103183</name>
</gene>
<dbReference type="CDD" id="cd16922">
    <property type="entry name" value="HATPase_EvgS-ArcB-TorS-like"/>
    <property type="match status" value="1"/>
</dbReference>
<dbReference type="InterPro" id="IPR005467">
    <property type="entry name" value="His_kinase_dom"/>
</dbReference>
<feature type="domain" description="Histidine kinase" evidence="10">
    <location>
        <begin position="487"/>
        <end position="708"/>
    </location>
</feature>
<feature type="modified residue" description="4-aspartylphosphate" evidence="7">
    <location>
        <position position="797"/>
    </location>
</feature>
<evidence type="ECO:0000256" key="1">
    <source>
        <dbReference type="ARBA" id="ARBA00000085"/>
    </source>
</evidence>
<dbReference type="PANTHER" id="PTHR45339:SF1">
    <property type="entry name" value="HYBRID SIGNAL TRANSDUCTION HISTIDINE KINASE J"/>
    <property type="match status" value="1"/>
</dbReference>
<dbReference type="EC" id="2.7.13.3" evidence="2"/>
<dbReference type="OrthoDB" id="9811889at2"/>
<dbReference type="Pfam" id="PF02518">
    <property type="entry name" value="HATPase_c"/>
    <property type="match status" value="1"/>
</dbReference>
<keyword evidence="8" id="KW-0175">Coiled coil</keyword>
<dbReference type="Pfam" id="PF00072">
    <property type="entry name" value="Response_reg"/>
    <property type="match status" value="2"/>
</dbReference>
<keyword evidence="13" id="KW-1185">Reference proteome</keyword>
<comment type="catalytic activity">
    <reaction evidence="1">
        <text>ATP + protein L-histidine = ADP + protein N-phospho-L-histidine.</text>
        <dbReference type="EC" id="2.7.13.3"/>
    </reaction>
</comment>
<comment type="caution">
    <text evidence="12">The sequence shown here is derived from an EMBL/GenBank/DDBJ whole genome shotgun (WGS) entry which is preliminary data.</text>
</comment>
<dbReference type="AlphaFoldDB" id="A0A2P8HJ17"/>
<dbReference type="InterPro" id="IPR001789">
    <property type="entry name" value="Sig_transdc_resp-reg_receiver"/>
</dbReference>
<name>A0A2P8HJ17_CHINA</name>
<dbReference type="PRINTS" id="PR00344">
    <property type="entry name" value="BCTRLSENSOR"/>
</dbReference>